<dbReference type="GO" id="GO:0007165">
    <property type="term" value="P:signal transduction"/>
    <property type="evidence" value="ECO:0007669"/>
    <property type="project" value="TreeGrafter"/>
</dbReference>
<dbReference type="InterPro" id="IPR000719">
    <property type="entry name" value="Prot_kinase_dom"/>
</dbReference>
<dbReference type="OrthoDB" id="635774at2759"/>
<comment type="caution">
    <text evidence="3">The sequence shown here is derived from an EMBL/GenBank/DDBJ whole genome shotgun (WGS) entry which is preliminary data.</text>
</comment>
<accession>A0A2B7XC55</accession>
<keyword evidence="3" id="KW-0418">Kinase</keyword>
<dbReference type="Gene3D" id="1.10.510.10">
    <property type="entry name" value="Transferase(Phosphotransferase) domain 1"/>
    <property type="match status" value="1"/>
</dbReference>
<keyword evidence="3" id="KW-0723">Serine/threonine-protein kinase</keyword>
<feature type="compositionally biased region" description="Polar residues" evidence="1">
    <location>
        <begin position="792"/>
        <end position="807"/>
    </location>
</feature>
<dbReference type="STRING" id="1447883.A0A2B7XC55"/>
<organism evidence="3 4">
    <name type="scientific">Polytolypa hystricis (strain UAMH7299)</name>
    <dbReference type="NCBI Taxonomy" id="1447883"/>
    <lineage>
        <taxon>Eukaryota</taxon>
        <taxon>Fungi</taxon>
        <taxon>Dikarya</taxon>
        <taxon>Ascomycota</taxon>
        <taxon>Pezizomycotina</taxon>
        <taxon>Eurotiomycetes</taxon>
        <taxon>Eurotiomycetidae</taxon>
        <taxon>Onygenales</taxon>
        <taxon>Onygenales incertae sedis</taxon>
        <taxon>Polytolypa</taxon>
    </lineage>
</organism>
<dbReference type="AlphaFoldDB" id="A0A2B7XC55"/>
<name>A0A2B7XC55_POLH7</name>
<protein>
    <submittedName>
        <fullName evidence="3">Serine/threonine protein kinase</fullName>
    </submittedName>
</protein>
<keyword evidence="3" id="KW-0808">Transferase</keyword>
<feature type="domain" description="Protein kinase" evidence="2">
    <location>
        <begin position="292"/>
        <end position="545"/>
    </location>
</feature>
<dbReference type="CDD" id="cd00180">
    <property type="entry name" value="PKc"/>
    <property type="match status" value="1"/>
</dbReference>
<feature type="region of interest" description="Disordered" evidence="1">
    <location>
        <begin position="792"/>
        <end position="811"/>
    </location>
</feature>
<feature type="compositionally biased region" description="Basic residues" evidence="1">
    <location>
        <begin position="608"/>
        <end position="618"/>
    </location>
</feature>
<feature type="compositionally biased region" description="Basic and acidic residues" evidence="1">
    <location>
        <begin position="52"/>
        <end position="64"/>
    </location>
</feature>
<proteinExistence type="predicted"/>
<dbReference type="GO" id="GO:0005737">
    <property type="term" value="C:cytoplasm"/>
    <property type="evidence" value="ECO:0007669"/>
    <property type="project" value="TreeGrafter"/>
</dbReference>
<dbReference type="GO" id="GO:0005524">
    <property type="term" value="F:ATP binding"/>
    <property type="evidence" value="ECO:0007669"/>
    <property type="project" value="InterPro"/>
</dbReference>
<evidence type="ECO:0000259" key="2">
    <source>
        <dbReference type="PROSITE" id="PS50011"/>
    </source>
</evidence>
<evidence type="ECO:0000313" key="4">
    <source>
        <dbReference type="Proteomes" id="UP000224634"/>
    </source>
</evidence>
<dbReference type="InterPro" id="IPR050167">
    <property type="entry name" value="Ser_Thr_protein_kinase"/>
</dbReference>
<dbReference type="SUPFAM" id="SSF56112">
    <property type="entry name" value="Protein kinase-like (PK-like)"/>
    <property type="match status" value="1"/>
</dbReference>
<gene>
    <name evidence="3" type="ORF">AJ80_07721</name>
</gene>
<evidence type="ECO:0000313" key="3">
    <source>
        <dbReference type="EMBL" id="PGH09244.1"/>
    </source>
</evidence>
<dbReference type="Proteomes" id="UP000224634">
    <property type="component" value="Unassembled WGS sequence"/>
</dbReference>
<dbReference type="PROSITE" id="PS50011">
    <property type="entry name" value="PROTEIN_KINASE_DOM"/>
    <property type="match status" value="1"/>
</dbReference>
<dbReference type="Pfam" id="PF00069">
    <property type="entry name" value="Pkinase"/>
    <property type="match status" value="1"/>
</dbReference>
<dbReference type="GO" id="GO:0004674">
    <property type="term" value="F:protein serine/threonine kinase activity"/>
    <property type="evidence" value="ECO:0007669"/>
    <property type="project" value="UniProtKB-KW"/>
</dbReference>
<keyword evidence="4" id="KW-1185">Reference proteome</keyword>
<dbReference type="PANTHER" id="PTHR23257">
    <property type="entry name" value="SERINE-THREONINE PROTEIN KINASE"/>
    <property type="match status" value="1"/>
</dbReference>
<evidence type="ECO:0000256" key="1">
    <source>
        <dbReference type="SAM" id="MobiDB-lite"/>
    </source>
</evidence>
<sequence>MPDAKKPPSSKHAFLREIKKWLRPSTATPRPDQQDFGSGAAGNPEAADIGPENEKQTGSNDRRAPARGPVGSVAVSLPRPGTFKRQNSERRECLAPNETGVRRALSVDRRRPLSTQRTRSPGVLAKHRLSAPEVQYHDPELIVNLRARSREAPTLDSRAQTDATYSVDGDHEDDTIERELDKKWILNLSMLFRDQSEREKFFVTYAETPNHWRRVTVSCDYRNAEPDSLEQDLKQLCYQRDKSARIYESIRDSIPEIQFYDTVTNLRLETSEGRLHVHVSEDVYEIIPYPSVSTVAYLGCPFIRETDLNLEARLSGFAYLVNLNGKEYVKKEIPGQDSVGEFLYEINALHALQGSSCVIQLKGIVVDDHMTVVKGLLIEYADNGALMDMLFDFKGTLEWSRRERWARQIIQGLAEVHEAGFVQGDFTVSNIVVDRDDNAKIIDINRRGCPIGWDPPEFTQKLESKQRITMYIGVKSDLYQLGMSLWALAMEEDEPGRHPRPLFIPADVKVPDYYRNIVDICLSHRPQDRLSAKELLALFPSEESLEAENEEVVNIGQPSLDCTTLPPATTPLPQDIPQWSQRYVDHSADSIRYPGSAPSQDDPEYYPHRGRRPPARSPHHSESSPQSTTAHYYTDVPPCRGWDNDESSYVSAQSVNQMYSYRSDEIPPARSSVESTSLAEDTHVYSNNRSRLRTHTGSILDPHADEIELENVSGEALLATLQREPSYNPQVASHSLPEELTGVGSHPTFTLDSFSPHEDVQFPPIGVTFPPELAHSPYHPEGQQTRLGASGVELSQPTEAQEQSSFEEQVPPSLEPVDLLTTNLPINPAFRAPPEPNTFEDTPSPASNVLPHDILLGHTVPRQSDLMEDLDLLTSQLPINPAFHGPPEITSKPAFFGDLDVGQVFDLLTSGLPINPAFWEHCEVQVQVSSERGIPTNSNAEQAFDILTSSLPINPVFREPCEVQLQLQVPSEPVVPRAPNTDQKFDLLTSSLPINPAFREHCEVELPSEPILVKNTGACQTPGLLTSKSPISPDFHQLCEVQEVLSEPANPRSSEAGQTPDLLSSNLPINPAFRENCEVVYSEPVISRDSDGDQTFDLLTSNLPIYPAFHGFCEVQLPSEPVLPMDSDADKAFDLLTSDLPINPAFKDPEDLALPRETTCTSNVSPTAPGNAMDIMENTARTKTWDLLESRLPINPASKDCLDPVPRFELSIY</sequence>
<dbReference type="EMBL" id="PDNA01000154">
    <property type="protein sequence ID" value="PGH09244.1"/>
    <property type="molecule type" value="Genomic_DNA"/>
</dbReference>
<feature type="region of interest" description="Disordered" evidence="1">
    <location>
        <begin position="589"/>
        <end position="636"/>
    </location>
</feature>
<feature type="region of interest" description="Disordered" evidence="1">
    <location>
        <begin position="19"/>
        <end position="122"/>
    </location>
</feature>
<reference evidence="3 4" key="1">
    <citation type="submission" date="2017-10" db="EMBL/GenBank/DDBJ databases">
        <title>Comparative genomics in systemic dimorphic fungi from Ajellomycetaceae.</title>
        <authorList>
            <person name="Munoz J.F."/>
            <person name="Mcewen J.G."/>
            <person name="Clay O.K."/>
            <person name="Cuomo C.A."/>
        </authorList>
    </citation>
    <scope>NUCLEOTIDE SEQUENCE [LARGE SCALE GENOMIC DNA]</scope>
    <source>
        <strain evidence="3 4">UAMH7299</strain>
    </source>
</reference>
<dbReference type="InterPro" id="IPR011009">
    <property type="entry name" value="Kinase-like_dom_sf"/>
</dbReference>